<reference evidence="1" key="1">
    <citation type="submission" date="2022-01" db="EMBL/GenBank/DDBJ databases">
        <title>Draft genome of Methanogenium marinum DSM 15558.</title>
        <authorList>
            <person name="Chen S.-C."/>
            <person name="You Y.-T."/>
        </authorList>
    </citation>
    <scope>NUCLEOTIDE SEQUENCE</scope>
    <source>
        <strain evidence="1">DSM 15558</strain>
    </source>
</reference>
<evidence type="ECO:0000313" key="1">
    <source>
        <dbReference type="EMBL" id="MDE4907859.1"/>
    </source>
</evidence>
<gene>
    <name evidence="1" type="ORF">L0665_04445</name>
</gene>
<organism evidence="1 2">
    <name type="scientific">Methanogenium marinum</name>
    <dbReference type="NCBI Taxonomy" id="348610"/>
    <lineage>
        <taxon>Archaea</taxon>
        <taxon>Methanobacteriati</taxon>
        <taxon>Methanobacteriota</taxon>
        <taxon>Stenosarchaea group</taxon>
        <taxon>Methanomicrobia</taxon>
        <taxon>Methanomicrobiales</taxon>
        <taxon>Methanomicrobiaceae</taxon>
        <taxon>Methanogenium</taxon>
    </lineage>
</organism>
<dbReference type="Proteomes" id="UP001143747">
    <property type="component" value="Unassembled WGS sequence"/>
</dbReference>
<evidence type="ECO:0000313" key="2">
    <source>
        <dbReference type="Proteomes" id="UP001143747"/>
    </source>
</evidence>
<accession>A0A9Q4KSN4</accession>
<name>A0A9Q4KSN4_9EURY</name>
<dbReference type="RefSeq" id="WP_274924503.1">
    <property type="nucleotide sequence ID" value="NZ_JAKELO010000002.1"/>
</dbReference>
<proteinExistence type="predicted"/>
<keyword evidence="2" id="KW-1185">Reference proteome</keyword>
<dbReference type="EMBL" id="JAKELO010000002">
    <property type="protein sequence ID" value="MDE4907859.1"/>
    <property type="molecule type" value="Genomic_DNA"/>
</dbReference>
<protein>
    <submittedName>
        <fullName evidence="1">Uncharacterized protein</fullName>
    </submittedName>
</protein>
<dbReference type="AlphaFoldDB" id="A0A9Q4KSN4"/>
<sequence>MEISVIMCVFLIKSKNKKNTADLRVYSLKKGLKEGGERVEKGWRKGGERVEKGWRKGGERVRKGWAGGGYAGRHYHCFRNSTG</sequence>
<comment type="caution">
    <text evidence="1">The sequence shown here is derived from an EMBL/GenBank/DDBJ whole genome shotgun (WGS) entry which is preliminary data.</text>
</comment>